<dbReference type="SUPFAM" id="SSF53756">
    <property type="entry name" value="UDP-Glycosyltransferase/glycogen phosphorylase"/>
    <property type="match status" value="1"/>
</dbReference>
<accession>A0A916UHW7</accession>
<dbReference type="Pfam" id="PF13439">
    <property type="entry name" value="Glyco_transf_4"/>
    <property type="match status" value="1"/>
</dbReference>
<evidence type="ECO:0000259" key="1">
    <source>
        <dbReference type="Pfam" id="PF00535"/>
    </source>
</evidence>
<dbReference type="Gene3D" id="3.90.550.10">
    <property type="entry name" value="Spore Coat Polysaccharide Biosynthesis Protein SpsA, Chain A"/>
    <property type="match status" value="1"/>
</dbReference>
<evidence type="ECO:0008006" key="5">
    <source>
        <dbReference type="Google" id="ProtNLM"/>
    </source>
</evidence>
<evidence type="ECO:0000313" key="4">
    <source>
        <dbReference type="Proteomes" id="UP000637002"/>
    </source>
</evidence>
<protein>
    <recommendedName>
        <fullName evidence="5">Glycosyltransferase</fullName>
    </recommendedName>
</protein>
<reference evidence="3" key="1">
    <citation type="journal article" date="2014" name="Int. J. Syst. Evol. Microbiol.">
        <title>Complete genome sequence of Corynebacterium casei LMG S-19264T (=DSM 44701T), isolated from a smear-ripened cheese.</title>
        <authorList>
            <consortium name="US DOE Joint Genome Institute (JGI-PGF)"/>
            <person name="Walter F."/>
            <person name="Albersmeier A."/>
            <person name="Kalinowski J."/>
            <person name="Ruckert C."/>
        </authorList>
    </citation>
    <scope>NUCLEOTIDE SEQUENCE</scope>
    <source>
        <strain evidence="3">CGMCC 1.12919</strain>
    </source>
</reference>
<dbReference type="InterPro" id="IPR001173">
    <property type="entry name" value="Glyco_trans_2-like"/>
</dbReference>
<dbReference type="GO" id="GO:0016757">
    <property type="term" value="F:glycosyltransferase activity"/>
    <property type="evidence" value="ECO:0007669"/>
    <property type="project" value="UniProtKB-ARBA"/>
</dbReference>
<dbReference type="InterPro" id="IPR029044">
    <property type="entry name" value="Nucleotide-diphossugar_trans"/>
</dbReference>
<dbReference type="RefSeq" id="WP_188610458.1">
    <property type="nucleotide sequence ID" value="NZ_BMGG01000006.1"/>
</dbReference>
<dbReference type="Pfam" id="PF00535">
    <property type="entry name" value="Glycos_transf_2"/>
    <property type="match status" value="1"/>
</dbReference>
<dbReference type="Gene3D" id="3.40.50.2000">
    <property type="entry name" value="Glycogen Phosphorylase B"/>
    <property type="match status" value="2"/>
</dbReference>
<dbReference type="CDD" id="cd00761">
    <property type="entry name" value="Glyco_tranf_GTA_type"/>
    <property type="match status" value="1"/>
</dbReference>
<dbReference type="SUPFAM" id="SSF53448">
    <property type="entry name" value="Nucleotide-diphospho-sugar transferases"/>
    <property type="match status" value="1"/>
</dbReference>
<dbReference type="PANTHER" id="PTHR43685:SF2">
    <property type="entry name" value="GLYCOSYLTRANSFERASE 2-LIKE DOMAIN-CONTAINING PROTEIN"/>
    <property type="match status" value="1"/>
</dbReference>
<gene>
    <name evidence="3" type="ORF">GCM10010994_34830</name>
</gene>
<organism evidence="3 4">
    <name type="scientific">Chelatococcus reniformis</name>
    <dbReference type="NCBI Taxonomy" id="1494448"/>
    <lineage>
        <taxon>Bacteria</taxon>
        <taxon>Pseudomonadati</taxon>
        <taxon>Pseudomonadota</taxon>
        <taxon>Alphaproteobacteria</taxon>
        <taxon>Hyphomicrobiales</taxon>
        <taxon>Chelatococcaceae</taxon>
        <taxon>Chelatococcus</taxon>
    </lineage>
</organism>
<feature type="domain" description="Glycosyltransferase 2-like" evidence="1">
    <location>
        <begin position="410"/>
        <end position="576"/>
    </location>
</feature>
<comment type="caution">
    <text evidence="3">The sequence shown here is derived from an EMBL/GenBank/DDBJ whole genome shotgun (WGS) entry which is preliminary data.</text>
</comment>
<feature type="domain" description="Glycosyltransferase subfamily 4-like N-terminal" evidence="2">
    <location>
        <begin position="30"/>
        <end position="199"/>
    </location>
</feature>
<name>A0A916UHW7_9HYPH</name>
<evidence type="ECO:0000313" key="3">
    <source>
        <dbReference type="EMBL" id="GGC73468.1"/>
    </source>
</evidence>
<dbReference type="PANTHER" id="PTHR43685">
    <property type="entry name" value="GLYCOSYLTRANSFERASE"/>
    <property type="match status" value="1"/>
</dbReference>
<dbReference type="InterPro" id="IPR050834">
    <property type="entry name" value="Glycosyltransf_2"/>
</dbReference>
<dbReference type="InterPro" id="IPR028098">
    <property type="entry name" value="Glyco_trans_4-like_N"/>
</dbReference>
<sequence length="663" mass="72902">MSGSGRIAIVSPAIADTAEGEDIDLACSYYARTLADAGHQVEILFAAEIGRSQRDRWGAWCDGRSLTLVNPSGLERPAMPIQGARWYTERALGLLDLLRGRTYDYILFQDWHANGFWSVRARAMGVAFGRTPIAIMVHAPNQWQNAAQRTFGHSPLEESGLNWAEMQQIAGADGLISPSRHMLRWLRERGLTLPDDVAICPYPIEGQLSRGRPETVDRSHLIYHGCLDARGGLQLLGGALRRLKERGGRLPSTVSVIARSGAAGPSTDDLSAFRTAVGAVALHIETDVERAQAADYIRRCNGVVVIPSAAENCPWAVIDAIVDGACFIASEAGGIPEMVDPGVCFPATAQGLERKLSELGTIDFGRLRHSYDPAAARATWSAHVDERIARARTGRPAAGRVLRQALPPITVCMPFYRHDRYIERVVGSFLRMGLPQLQLVVVDDGTPPAERPHFNRLKAELEPFGHVFHSQPNGGAGVARNTAVSLARNDLLLNFDADNVPFEDMVERLWRAMDHSGADVVAAPFLGVDPMARRPTLADATRVRYQPQGGPIMLGLIDNILGDTCALVRRTVFDALGGFVEQRESLEDWDFFLRVVAAGFRHLVYPDPLFFYTMDTGGRLHQQTREYENRSNLLSHLGEMPAHVTAEMARTLILEFVVSRRGV</sequence>
<reference evidence="3" key="2">
    <citation type="submission" date="2020-09" db="EMBL/GenBank/DDBJ databases">
        <authorList>
            <person name="Sun Q."/>
            <person name="Zhou Y."/>
        </authorList>
    </citation>
    <scope>NUCLEOTIDE SEQUENCE</scope>
    <source>
        <strain evidence="3">CGMCC 1.12919</strain>
    </source>
</reference>
<evidence type="ECO:0000259" key="2">
    <source>
        <dbReference type="Pfam" id="PF13439"/>
    </source>
</evidence>
<dbReference type="EMBL" id="BMGG01000006">
    <property type="protein sequence ID" value="GGC73468.1"/>
    <property type="molecule type" value="Genomic_DNA"/>
</dbReference>
<dbReference type="Proteomes" id="UP000637002">
    <property type="component" value="Unassembled WGS sequence"/>
</dbReference>
<proteinExistence type="predicted"/>
<dbReference type="AlphaFoldDB" id="A0A916UHW7"/>
<keyword evidence="4" id="KW-1185">Reference proteome</keyword>